<sequence length="2098" mass="257689">MKNFSNTIFPILKKKAVTVFFLKNFCLESFFFFENINFISAYFQLKYINYFKSISIWKLFTYLEINFRFFLKNVFLMKKKILEINTYPTLIYRIKAFLALSQKKQNENIFDRNTLIFSKIKEISFQKKKYKNIKNILHNMDFFLYEKNKVFILTKPCLKNKIFFPFLYNKNKNIKSVFFKSKNLKELCLNFFYFFFSFLFFKKNLFFGEKKERKTIDNKKKLFFIANFFSKKKKKVHVLLFFFNYFRLILENEGDLLMVSLVKNVLNMKLLAIFFFDRLKNILKILQERSESLSPFAFIKKIFYKFSFAGENFSQKNRKKVFFFKKILKNLFNFLFFFRRKNKRFLKKTIKFWRFPEIHFYLKTNFTENFFFYLPDFILQIFKKSNIISAKKIFSNYTIGHNSKKKKKLYFLKYFFDFQQQISLFLKQFFIVETEKKSYFLLNSKIKNFHLKLTEKILRIIMKSKKNQFIIFILIGAIRINFNLVSPYFHNVFFKANKFWNKAKNYPINHLILSLTNLILLANSTEKILIKNKKNFQIKKLKIKKKWSLFCLQSCKYFLYIKKEIFFEKKFKKKKYRISKEIKIQKKKISIKLVQNSFDFSIWKKKQEILHSKTRFTESKRIVSFVNFIKNLIIKNEKSLEETFEFFFLSSQDLNITGRFYLDKKKKKENYLAPNEIECCMNCFFSLFKYNFSIFKFGKEKKKKKSHLIDFDKNLFFLMNSAQIHHLIFCSFFFKFTEQRFLKIFIKKEKTHSGKLYRRKNFSFFLLNNYQKNPEIKKNPNSSVVIRILFVSYILKKNKFNFLRKNFIPFFENIKNKILWVLKDKDPMIEKFIHEFKKNKNKNFNFKMNVKQKYLRLNCHKKQYLPIFLTKFLSNLSLFRFFLNKKQKKEFFSTKLTVKNFSSVFSNHKFWLSIFLDLMKNKIKTTFKKKTKRVYFFCKKFSRFLIFYNLIPIANLTKNKCKMKLTMFFFILREFVLKLIKPYKTFSFKNLFNTLSQARNLFLKKIFSFLSDYFFIKPIFRLILPKKYSLIFFSSFYWFIMRKRKRKKNRSQKKKTYILLNDLIENNNNGDLVIFCFLLNINFVKIQNMRNKFFNFEIKITTNCFFVSKIKHIFRKNLIIKNCFYFIKKFIRKKYLFTFDKTGFMIFFPKIFHSKKKNFVFFFLKRFKKKKEINHKHFRVFSTIEKILESGFFAKNHKKFFLIQKIQVFIKIEKNFLKKKLQKKILEFLIFYVKSLPIGFLSNLIYYIKNFCAKKSFLKKKFLKIINCFFSYVPYIFKINIKQFIKKKKTFELQIKVRDLFNSIIKKQIRYFFKDNLSEKKIFFFSNLDLYSINYFIFSKNSFIFFIPLFFLALKQKYLISTNFKKIFPKLMFNLGLKIKLEHLSILILKNHLHFLIQKVYLVHFVHFFKGLFLNISLDNNAVFLVLVSILNFILKFLKKYFSITNSKKKNVNIENNFIKSLVKIVGISVFFFLNFFDYLWKSFFLNLMSTGFWGFQVVKIVVFKKILLKIFKNKKKKIVDFWKKTILFLNSRYHFAFDKKFSKRNFIENKIQFIQRLTVFFDSESRLKERKIFLNYFFTVFIKNFFYGNTFRSVRYFSYLGSFVRTVTYWNKKFYFYFFYICCSRFLFLIKTNIRSFISNNPDTWVFVFYPIANFPTFFYFKEVNWLKIIGFLSKKKILSNNSKKQLIGLNIIKKFIISKIFPFDFMNCILASLFIFLKTTIYDNRFSANFILVHYFSCIKPNYKKFKIGLLLFIRCLYTKRINSKLIFFEIFLNLSSNSSKKFLNIFSKIIFPKLFFNFFLDFEKICTFFLGLVLKIFYLKLNAENFFYQIFKIQQIKKKKSKWFLIRIDMLWKKIFFFSTQKHASFLIDGISRFIVDFPNIYCFFSKKEWDIVYFFTLLCNYLLNQNSWIILTPLFYQLPWHKFFKQIFSDFFWIKKKKNKFIKFFFFKLSDSNILAFNRFSKKFFSFIFYFIKYMVVYSLNSTKNERKILYELIILKNFYPSLEKKISSFPQKSLNQKMLFGFEDKIFYFYDIMKHLKSSLKRSFYLSIYFHYSTKNLSDLFLYKSLFENFSTKQYKKEFFFLGKIIKTFNKYF</sequence>
<feature type="transmembrane region" description="Helical" evidence="1">
    <location>
        <begin position="1022"/>
        <end position="1040"/>
    </location>
</feature>
<keyword evidence="1" id="KW-0812">Transmembrane</keyword>
<feature type="transmembrane region" description="Helical" evidence="1">
    <location>
        <begin position="1333"/>
        <end position="1354"/>
    </location>
</feature>
<feature type="transmembrane region" description="Helical" evidence="1">
    <location>
        <begin position="1895"/>
        <end position="1920"/>
    </location>
</feature>
<evidence type="ECO:0000313" key="2">
    <source>
        <dbReference type="EMBL" id="AFP65699.1"/>
    </source>
</evidence>
<feature type="transmembrane region" description="Helical" evidence="1">
    <location>
        <begin position="1615"/>
        <end position="1633"/>
    </location>
</feature>
<feature type="transmembrane region" description="Helical" evidence="1">
    <location>
        <begin position="1645"/>
        <end position="1662"/>
    </location>
</feature>
<feature type="transmembrane region" description="Helical" evidence="1">
    <location>
        <begin position="1422"/>
        <end position="1438"/>
    </location>
</feature>
<feature type="transmembrane region" description="Helical" evidence="1">
    <location>
        <begin position="1228"/>
        <end position="1248"/>
    </location>
</feature>
<protein>
    <submittedName>
        <fullName evidence="2">Uncharacterized protein</fullName>
    </submittedName>
</protein>
<keyword evidence="1" id="KW-0472">Membrane</keyword>
<accession>J7G3Q4</accession>
<keyword evidence="2" id="KW-0542">Nucleomorph</keyword>
<reference evidence="2 3" key="1">
    <citation type="journal article" date="2012" name="Genome Biol. Evol.">
        <title>Nucleomorph genome sequence of the cryptophyte alga Chroomonas mesostigmatica CCMP1168 reveals lineage-specific gene loss and genome complexity.</title>
        <authorList>
            <person name="Moore C.E."/>
            <person name="Curtis B."/>
            <person name="Mills T."/>
            <person name="Tanifuji G."/>
            <person name="Archibald J.M."/>
        </authorList>
    </citation>
    <scope>NUCLEOTIDE SEQUENCE [LARGE SCALE GENOMIC DNA]</scope>
    <source>
        <strain evidence="2 3">CCMP1168</strain>
    </source>
</reference>
<dbReference type="Proteomes" id="UP000243348">
    <property type="component" value="Nucleomorph 3"/>
</dbReference>
<gene>
    <name evidence="2" type="ORF">CMESO_559</name>
</gene>
<feature type="transmembrane region" description="Helical" evidence="1">
    <location>
        <begin position="1574"/>
        <end position="1595"/>
    </location>
</feature>
<proteinExistence type="predicted"/>
<feature type="transmembrane region" description="Helical" evidence="1">
    <location>
        <begin position="1698"/>
        <end position="1719"/>
    </location>
</feature>
<name>J7G3Q4_9CRYP</name>
<dbReference type="EMBL" id="CP003682">
    <property type="protein sequence ID" value="AFP65699.1"/>
    <property type="molecule type" value="Genomic_DNA"/>
</dbReference>
<feature type="transmembrane region" description="Helical" evidence="1">
    <location>
        <begin position="1483"/>
        <end position="1508"/>
    </location>
</feature>
<evidence type="ECO:0000256" key="1">
    <source>
        <dbReference type="SAM" id="Phobius"/>
    </source>
</evidence>
<evidence type="ECO:0000313" key="3">
    <source>
        <dbReference type="Proteomes" id="UP000243348"/>
    </source>
</evidence>
<feature type="transmembrane region" description="Helical" evidence="1">
    <location>
        <begin position="1458"/>
        <end position="1477"/>
    </location>
</feature>
<organism evidence="2 3">
    <name type="scientific">Chroomonas mesostigmatica CCMP1168</name>
    <dbReference type="NCBI Taxonomy" id="1195612"/>
    <lineage>
        <taxon>Eukaryota</taxon>
        <taxon>Cryptophyceae</taxon>
        <taxon>Pyrenomonadales</taxon>
        <taxon>Chroomonadaceae</taxon>
        <taxon>Chroomonas</taxon>
    </lineage>
</organism>
<keyword evidence="1" id="KW-1133">Transmembrane helix</keyword>
<feature type="transmembrane region" description="Helical" evidence="1">
    <location>
        <begin position="1968"/>
        <end position="1985"/>
    </location>
</feature>
<geneLocation type="nucleomorph" evidence="2"/>